<reference evidence="1 2" key="1">
    <citation type="submission" date="2024-01" db="EMBL/GenBank/DDBJ databases">
        <title>Genome assemblies of Stephania.</title>
        <authorList>
            <person name="Yang L."/>
        </authorList>
    </citation>
    <scope>NUCLEOTIDE SEQUENCE [LARGE SCALE GENOMIC DNA]</scope>
    <source>
        <strain evidence="1">JXDWG</strain>
        <tissue evidence="1">Leaf</tissue>
    </source>
</reference>
<proteinExistence type="predicted"/>
<evidence type="ECO:0000313" key="1">
    <source>
        <dbReference type="EMBL" id="KAK9166794.1"/>
    </source>
</evidence>
<comment type="caution">
    <text evidence="1">The sequence shown here is derived from an EMBL/GenBank/DDBJ whole genome shotgun (WGS) entry which is preliminary data.</text>
</comment>
<sequence length="143" mass="15957">MILSPNHHHLARSPSHPTLAFFRKPQQRLRRRRRRLNLSRPHHPLSIRSDSNFLDAFISQIPSAISRLVRGQRHQRRLPGLDLGEVGIKTALLEMSVVMGAIVGGGGDEEVEMGGGVVVVVTQGGRRAGEVVEVVKIELFCWF</sequence>
<protein>
    <submittedName>
        <fullName evidence="1">Uncharacterized protein</fullName>
    </submittedName>
</protein>
<organism evidence="1 2">
    <name type="scientific">Stephania cephalantha</name>
    <dbReference type="NCBI Taxonomy" id="152367"/>
    <lineage>
        <taxon>Eukaryota</taxon>
        <taxon>Viridiplantae</taxon>
        <taxon>Streptophyta</taxon>
        <taxon>Embryophyta</taxon>
        <taxon>Tracheophyta</taxon>
        <taxon>Spermatophyta</taxon>
        <taxon>Magnoliopsida</taxon>
        <taxon>Ranunculales</taxon>
        <taxon>Menispermaceae</taxon>
        <taxon>Menispermoideae</taxon>
        <taxon>Cissampelideae</taxon>
        <taxon>Stephania</taxon>
    </lineage>
</organism>
<accession>A0AAP0Q5K4</accession>
<gene>
    <name evidence="1" type="ORF">Scep_001985</name>
</gene>
<dbReference type="Proteomes" id="UP001419268">
    <property type="component" value="Unassembled WGS sequence"/>
</dbReference>
<keyword evidence="2" id="KW-1185">Reference proteome</keyword>
<dbReference type="EMBL" id="JBBNAG010000001">
    <property type="protein sequence ID" value="KAK9166794.1"/>
    <property type="molecule type" value="Genomic_DNA"/>
</dbReference>
<dbReference type="AlphaFoldDB" id="A0AAP0Q5K4"/>
<name>A0AAP0Q5K4_9MAGN</name>
<evidence type="ECO:0000313" key="2">
    <source>
        <dbReference type="Proteomes" id="UP001419268"/>
    </source>
</evidence>